<accession>N1M5B4</accession>
<dbReference type="EMBL" id="CP106982">
    <property type="protein sequence ID" value="UYF92254.1"/>
    <property type="molecule type" value="Genomic_DNA"/>
</dbReference>
<organism evidence="3 5">
    <name type="scientific">Rhodococcus aetherivorans</name>
    <dbReference type="NCBI Taxonomy" id="191292"/>
    <lineage>
        <taxon>Bacteria</taxon>
        <taxon>Bacillati</taxon>
        <taxon>Actinomycetota</taxon>
        <taxon>Actinomycetes</taxon>
        <taxon>Mycobacteriales</taxon>
        <taxon>Nocardiaceae</taxon>
        <taxon>Rhodococcus</taxon>
    </lineage>
</organism>
<reference evidence="2 4" key="1">
    <citation type="journal article" date="2018" name="Biodegradation">
        <title>1,4-Dioxane degradation characteristics of Rhodococcus aetherivorans JCM 14343.</title>
        <authorList>
            <person name="Inoue D."/>
            <person name="Tsunoda T."/>
            <person name="Yamamoto N."/>
            <person name="Ike M."/>
            <person name="Sei K."/>
        </authorList>
    </citation>
    <scope>NUCLEOTIDE SEQUENCE [LARGE SCALE GENOMIC DNA]</scope>
    <source>
        <strain evidence="2 4">JCM 14343</strain>
    </source>
</reference>
<dbReference type="EMBL" id="BLAH01000103">
    <property type="protein sequence ID" value="GES38929.1"/>
    <property type="molecule type" value="Genomic_DNA"/>
</dbReference>
<evidence type="ECO:0000313" key="5">
    <source>
        <dbReference type="Proteomes" id="UP001163947"/>
    </source>
</evidence>
<feature type="domain" description="DUF4439" evidence="1">
    <location>
        <begin position="12"/>
        <end position="147"/>
    </location>
</feature>
<evidence type="ECO:0000313" key="2">
    <source>
        <dbReference type="EMBL" id="GES38929.1"/>
    </source>
</evidence>
<gene>
    <name evidence="3" type="ORF">OCS65_17320</name>
    <name evidence="2" type="ORF">RAJCM14343_4197</name>
</gene>
<reference evidence="2" key="2">
    <citation type="submission" date="2019-10" db="EMBL/GenBank/DDBJ databases">
        <title>Draft genome sequence of Rhodococcus aetherivorans JCM 14343.</title>
        <authorList>
            <person name="Inoue D."/>
            <person name="Nakazawa M."/>
            <person name="Yamamoto N."/>
            <person name="Sei K."/>
            <person name="Ike M."/>
        </authorList>
    </citation>
    <scope>NUCLEOTIDE SEQUENCE</scope>
    <source>
        <strain evidence="2">JCM 14343</strain>
    </source>
</reference>
<dbReference type="Gene3D" id="1.20.1260.10">
    <property type="match status" value="1"/>
</dbReference>
<evidence type="ECO:0000313" key="3">
    <source>
        <dbReference type="EMBL" id="UYF92254.1"/>
    </source>
</evidence>
<dbReference type="CDD" id="cd00657">
    <property type="entry name" value="Ferritin_like"/>
    <property type="match status" value="1"/>
</dbReference>
<dbReference type="InterPro" id="IPR012347">
    <property type="entry name" value="Ferritin-like"/>
</dbReference>
<dbReference type="Proteomes" id="UP000325466">
    <property type="component" value="Unassembled WGS sequence"/>
</dbReference>
<dbReference type="AlphaFoldDB" id="A0A059MRS2"/>
<evidence type="ECO:0000259" key="1">
    <source>
        <dbReference type="Pfam" id="PF14530"/>
    </source>
</evidence>
<dbReference type="RefSeq" id="WP_006937411.1">
    <property type="nucleotide sequence ID" value="NZ_BLAH01000103.1"/>
</dbReference>
<dbReference type="Pfam" id="PF14530">
    <property type="entry name" value="DUF4439"/>
    <property type="match status" value="1"/>
</dbReference>
<proteinExistence type="predicted"/>
<accession>A0A059MRS2</accession>
<evidence type="ECO:0000313" key="4">
    <source>
        <dbReference type="Proteomes" id="UP000325466"/>
    </source>
</evidence>
<keyword evidence="4" id="KW-1185">Reference proteome</keyword>
<dbReference type="GeneID" id="83622215"/>
<dbReference type="InterPro" id="IPR009078">
    <property type="entry name" value="Ferritin-like_SF"/>
</dbReference>
<dbReference type="InterPro" id="IPR029447">
    <property type="entry name" value="DUF4439"/>
</dbReference>
<dbReference type="Proteomes" id="UP001163947">
    <property type="component" value="Chromosome"/>
</dbReference>
<dbReference type="SUPFAM" id="SSF47240">
    <property type="entry name" value="Ferritin-like"/>
    <property type="match status" value="1"/>
</dbReference>
<reference evidence="3" key="3">
    <citation type="submission" date="2022-09" db="EMBL/GenBank/DDBJ databases">
        <title>The genome sequence of Rhodococcus aetherivorans N1.</title>
        <authorList>
            <person name="Jiang W."/>
        </authorList>
    </citation>
    <scope>NUCLEOTIDE SEQUENCE</scope>
    <source>
        <strain evidence="3">N1</strain>
    </source>
</reference>
<protein>
    <submittedName>
        <fullName evidence="3">Ferritin-like domain-containing protein</fullName>
    </submittedName>
</protein>
<sequence length="148" mass="15284">MSSQSLGVEQQALVDALNAEYAAVFGYGIVAAFSNPARAAEVSADTAAHRARRDATTDALRAAAVTPPTAAAGYTTPFPVTDAVSAAQLAVQIETDVAVAWRSVVERARSEHTRGAAIEALTESAMRAARWRANLGVVPPSVALPGQP</sequence>
<name>A0A059MRS2_9NOCA</name>